<dbReference type="InterPro" id="IPR005471">
    <property type="entry name" value="Tscrpt_reg_IclR_N"/>
</dbReference>
<proteinExistence type="predicted"/>
<keyword evidence="7" id="KW-1185">Reference proteome</keyword>
<dbReference type="Gene3D" id="3.30.450.40">
    <property type="match status" value="1"/>
</dbReference>
<keyword evidence="1" id="KW-0805">Transcription regulation</keyword>
<evidence type="ECO:0000313" key="6">
    <source>
        <dbReference type="EMBL" id="SDG71545.1"/>
    </source>
</evidence>
<dbReference type="EMBL" id="FNBZ01000005">
    <property type="protein sequence ID" value="SDG71545.1"/>
    <property type="molecule type" value="Genomic_DNA"/>
</dbReference>
<evidence type="ECO:0000313" key="7">
    <source>
        <dbReference type="Proteomes" id="UP000199468"/>
    </source>
</evidence>
<dbReference type="SUPFAM" id="SSF55781">
    <property type="entry name" value="GAF domain-like"/>
    <property type="match status" value="1"/>
</dbReference>
<reference evidence="6 7" key="1">
    <citation type="submission" date="2016-10" db="EMBL/GenBank/DDBJ databases">
        <authorList>
            <person name="Varghese N."/>
            <person name="Submissions S."/>
        </authorList>
    </citation>
    <scope>NUCLEOTIDE SEQUENCE [LARGE SCALE GENOMIC DNA]</scope>
    <source>
        <strain evidence="6 7">DSM 26672</strain>
    </source>
</reference>
<dbReference type="SUPFAM" id="SSF46785">
    <property type="entry name" value="Winged helix' DNA-binding domain"/>
    <property type="match status" value="1"/>
</dbReference>
<comment type="caution">
    <text evidence="6">The sequence shown here is derived from an EMBL/GenBank/DDBJ whole genome shotgun (WGS) entry which is preliminary data.</text>
</comment>
<dbReference type="Gene3D" id="1.10.10.10">
    <property type="entry name" value="Winged helix-like DNA-binding domain superfamily/Winged helix DNA-binding domain"/>
    <property type="match status" value="1"/>
</dbReference>
<evidence type="ECO:0000256" key="2">
    <source>
        <dbReference type="ARBA" id="ARBA00023125"/>
    </source>
</evidence>
<accession>A0ABY0P193</accession>
<dbReference type="InterPro" id="IPR014757">
    <property type="entry name" value="Tscrpt_reg_IclR_C"/>
</dbReference>
<dbReference type="RefSeq" id="WP_061968452.1">
    <property type="nucleotide sequence ID" value="NZ_FNBZ01000005.1"/>
</dbReference>
<sequence length="250" mass="26947">MTKPLSSSSNAERALDIVLALGEVGPEGLSLAEIAERMGCAKSAAHRSLVALLQKGFAEPTGRYGHYRLGSAVPMLARRQERLEPQVQKIRPGMTEFARRTGFTVYLIVQSGVDAVCAEMISRSTRRQFSMGVGYRVPMGVGAGSLALMSLLPDAAIQQIIEANAERYLKHPSGRHVDGDVILGQVADAQRRGYALNMGYYFPGQGGIGLPRASQAPHDVNMAVSFNAPLEMMTDDWVESQIGALSECLP</sequence>
<dbReference type="PANTHER" id="PTHR30136">
    <property type="entry name" value="HELIX-TURN-HELIX TRANSCRIPTIONAL REGULATOR, ICLR FAMILY"/>
    <property type="match status" value="1"/>
</dbReference>
<dbReference type="SMART" id="SM00346">
    <property type="entry name" value="HTH_ICLR"/>
    <property type="match status" value="1"/>
</dbReference>
<keyword evidence="2 6" id="KW-0238">DNA-binding</keyword>
<keyword evidence="3" id="KW-0804">Transcription</keyword>
<dbReference type="PROSITE" id="PS51077">
    <property type="entry name" value="HTH_ICLR"/>
    <property type="match status" value="1"/>
</dbReference>
<dbReference type="Pfam" id="PF09339">
    <property type="entry name" value="HTH_IclR"/>
    <property type="match status" value="1"/>
</dbReference>
<dbReference type="InterPro" id="IPR036390">
    <property type="entry name" value="WH_DNA-bd_sf"/>
</dbReference>
<protein>
    <submittedName>
        <fullName evidence="6">DNA-binding transcriptional regulator, IclR family</fullName>
    </submittedName>
</protein>
<gene>
    <name evidence="6" type="ORF">SAMN05421844_10559</name>
</gene>
<dbReference type="Proteomes" id="UP000199468">
    <property type="component" value="Unassembled WGS sequence"/>
</dbReference>
<evidence type="ECO:0000256" key="3">
    <source>
        <dbReference type="ARBA" id="ARBA00023163"/>
    </source>
</evidence>
<evidence type="ECO:0000259" key="4">
    <source>
        <dbReference type="PROSITE" id="PS51077"/>
    </source>
</evidence>
<name>A0ABY0P193_9HYPH</name>
<dbReference type="PROSITE" id="PS51078">
    <property type="entry name" value="ICLR_ED"/>
    <property type="match status" value="1"/>
</dbReference>
<dbReference type="InterPro" id="IPR029016">
    <property type="entry name" value="GAF-like_dom_sf"/>
</dbReference>
<dbReference type="PANTHER" id="PTHR30136:SF39">
    <property type="entry name" value="TRANSCRIPTIONAL REGULATORY PROTEIN"/>
    <property type="match status" value="1"/>
</dbReference>
<feature type="domain" description="IclR-ED" evidence="5">
    <location>
        <begin position="72"/>
        <end position="250"/>
    </location>
</feature>
<dbReference type="InterPro" id="IPR036388">
    <property type="entry name" value="WH-like_DNA-bd_sf"/>
</dbReference>
<evidence type="ECO:0000256" key="1">
    <source>
        <dbReference type="ARBA" id="ARBA00023015"/>
    </source>
</evidence>
<organism evidence="6 7">
    <name type="scientific">Bosea robiniae</name>
    <dbReference type="NCBI Taxonomy" id="1036780"/>
    <lineage>
        <taxon>Bacteria</taxon>
        <taxon>Pseudomonadati</taxon>
        <taxon>Pseudomonadota</taxon>
        <taxon>Alphaproteobacteria</taxon>
        <taxon>Hyphomicrobiales</taxon>
        <taxon>Boseaceae</taxon>
        <taxon>Bosea</taxon>
    </lineage>
</organism>
<dbReference type="GO" id="GO:0003677">
    <property type="term" value="F:DNA binding"/>
    <property type="evidence" value="ECO:0007669"/>
    <property type="project" value="UniProtKB-KW"/>
</dbReference>
<evidence type="ECO:0000259" key="5">
    <source>
        <dbReference type="PROSITE" id="PS51078"/>
    </source>
</evidence>
<dbReference type="InterPro" id="IPR050707">
    <property type="entry name" value="HTH_MetabolicPath_Reg"/>
</dbReference>
<dbReference type="Pfam" id="PF01614">
    <property type="entry name" value="IclR_C"/>
    <property type="match status" value="1"/>
</dbReference>
<feature type="domain" description="HTH iclR-type" evidence="4">
    <location>
        <begin position="8"/>
        <end position="71"/>
    </location>
</feature>